<reference evidence="1" key="1">
    <citation type="submission" date="2014-11" db="EMBL/GenBank/DDBJ databases">
        <authorList>
            <person name="Amaro Gonzalez C."/>
        </authorList>
    </citation>
    <scope>NUCLEOTIDE SEQUENCE</scope>
</reference>
<reference evidence="1" key="2">
    <citation type="journal article" date="2015" name="Fish Shellfish Immunol.">
        <title>Early steps in the European eel (Anguilla anguilla)-Vibrio vulnificus interaction in the gills: Role of the RtxA13 toxin.</title>
        <authorList>
            <person name="Callol A."/>
            <person name="Pajuelo D."/>
            <person name="Ebbesson L."/>
            <person name="Teles M."/>
            <person name="MacKenzie S."/>
            <person name="Amaro C."/>
        </authorList>
    </citation>
    <scope>NUCLEOTIDE SEQUENCE</scope>
</reference>
<accession>A0A0E9UBA8</accession>
<sequence>MKILAPLEFDRFLPPNKCSFIALNWSSLLS</sequence>
<proteinExistence type="predicted"/>
<name>A0A0E9UBA8_ANGAN</name>
<dbReference type="EMBL" id="GBXM01046097">
    <property type="protein sequence ID" value="JAH62480.1"/>
    <property type="molecule type" value="Transcribed_RNA"/>
</dbReference>
<evidence type="ECO:0000313" key="1">
    <source>
        <dbReference type="EMBL" id="JAH62480.1"/>
    </source>
</evidence>
<dbReference type="AlphaFoldDB" id="A0A0E9UBA8"/>
<protein>
    <submittedName>
        <fullName evidence="1">Uncharacterized protein</fullName>
    </submittedName>
</protein>
<organism evidence="1">
    <name type="scientific">Anguilla anguilla</name>
    <name type="common">European freshwater eel</name>
    <name type="synonym">Muraena anguilla</name>
    <dbReference type="NCBI Taxonomy" id="7936"/>
    <lineage>
        <taxon>Eukaryota</taxon>
        <taxon>Metazoa</taxon>
        <taxon>Chordata</taxon>
        <taxon>Craniata</taxon>
        <taxon>Vertebrata</taxon>
        <taxon>Euteleostomi</taxon>
        <taxon>Actinopterygii</taxon>
        <taxon>Neopterygii</taxon>
        <taxon>Teleostei</taxon>
        <taxon>Anguilliformes</taxon>
        <taxon>Anguillidae</taxon>
        <taxon>Anguilla</taxon>
    </lineage>
</organism>